<evidence type="ECO:0000313" key="2">
    <source>
        <dbReference type="EMBL" id="CAF1577169.1"/>
    </source>
</evidence>
<reference evidence="2" key="1">
    <citation type="submission" date="2021-02" db="EMBL/GenBank/DDBJ databases">
        <authorList>
            <person name="Nowell W R."/>
        </authorList>
    </citation>
    <scope>NUCLEOTIDE SEQUENCE</scope>
</reference>
<accession>A0A815Z011</accession>
<gene>
    <name evidence="2" type="ORF">XAT740_LOCUS45090</name>
</gene>
<evidence type="ECO:0000256" key="1">
    <source>
        <dbReference type="SAM" id="MobiDB-lite"/>
    </source>
</evidence>
<name>A0A815Z011_ADIRI</name>
<organism evidence="2 3">
    <name type="scientific">Adineta ricciae</name>
    <name type="common">Rotifer</name>
    <dbReference type="NCBI Taxonomy" id="249248"/>
    <lineage>
        <taxon>Eukaryota</taxon>
        <taxon>Metazoa</taxon>
        <taxon>Spiralia</taxon>
        <taxon>Gnathifera</taxon>
        <taxon>Rotifera</taxon>
        <taxon>Eurotatoria</taxon>
        <taxon>Bdelloidea</taxon>
        <taxon>Adinetida</taxon>
        <taxon>Adinetidae</taxon>
        <taxon>Adineta</taxon>
    </lineage>
</organism>
<feature type="compositionally biased region" description="Basic residues" evidence="1">
    <location>
        <begin position="25"/>
        <end position="43"/>
    </location>
</feature>
<keyword evidence="3" id="KW-1185">Reference proteome</keyword>
<dbReference type="AlphaFoldDB" id="A0A815Z011"/>
<dbReference type="EMBL" id="CAJNOR010005826">
    <property type="protein sequence ID" value="CAF1577169.1"/>
    <property type="molecule type" value="Genomic_DNA"/>
</dbReference>
<dbReference type="Proteomes" id="UP000663828">
    <property type="component" value="Unassembled WGS sequence"/>
</dbReference>
<proteinExistence type="predicted"/>
<feature type="region of interest" description="Disordered" evidence="1">
    <location>
        <begin position="1"/>
        <end position="48"/>
    </location>
</feature>
<sequence>MTRRRKFQKPISYLSVSSIDETQKRPSRKRRRRRRHRRYRNRQSRSMNMTTEVAINALNMLQISTEPLEFIERDELTRYHALKMPMKQQPVVFLVNQQNISIDDDHLSSYA</sequence>
<protein>
    <submittedName>
        <fullName evidence="2">Uncharacterized protein</fullName>
    </submittedName>
</protein>
<comment type="caution">
    <text evidence="2">The sequence shown here is derived from an EMBL/GenBank/DDBJ whole genome shotgun (WGS) entry which is preliminary data.</text>
</comment>
<evidence type="ECO:0000313" key="3">
    <source>
        <dbReference type="Proteomes" id="UP000663828"/>
    </source>
</evidence>